<protein>
    <submittedName>
        <fullName evidence="1">Uncharacterized protein</fullName>
    </submittedName>
</protein>
<accession>A0A1H6WS92</accession>
<dbReference type="Proteomes" id="UP000183315">
    <property type="component" value="Unassembled WGS sequence"/>
</dbReference>
<dbReference type="STRING" id="1043493.SAMN05421637_1117"/>
<dbReference type="RefSeq" id="WP_042216205.1">
    <property type="nucleotide sequence ID" value="NZ_BBLU01000016.1"/>
</dbReference>
<evidence type="ECO:0000313" key="1">
    <source>
        <dbReference type="EMBL" id="SEJ19698.1"/>
    </source>
</evidence>
<dbReference type="AlphaFoldDB" id="A0A1H6WS92"/>
<dbReference type="OrthoDB" id="5143532at2"/>
<name>A0A1H6WS92_9MICO</name>
<keyword evidence="2" id="KW-1185">Reference proteome</keyword>
<reference evidence="2" key="1">
    <citation type="submission" date="2016-10" db="EMBL/GenBank/DDBJ databases">
        <authorList>
            <person name="Varghese N."/>
        </authorList>
    </citation>
    <scope>NUCLEOTIDE SEQUENCE [LARGE SCALE GENOMIC DNA]</scope>
    <source>
        <strain evidence="2">DSM 24868</strain>
    </source>
</reference>
<proteinExistence type="predicted"/>
<organism evidence="1 2">
    <name type="scientific">Demequina mangrovi</name>
    <dbReference type="NCBI Taxonomy" id="1043493"/>
    <lineage>
        <taxon>Bacteria</taxon>
        <taxon>Bacillati</taxon>
        <taxon>Actinomycetota</taxon>
        <taxon>Actinomycetes</taxon>
        <taxon>Micrococcales</taxon>
        <taxon>Demequinaceae</taxon>
        <taxon>Demequina</taxon>
    </lineage>
</organism>
<sequence>MIELDDFASTVGLVTGPLRARLEGRGYRVAAVMNEASEHVLHVFVENEALGFCVTWDWHEARCVAYPAPHRAEWWRWAIDAGGAARWRGQPRPQAEASPDAIAGLLDRVGELEALARNPDRWRDVCRGRLPA</sequence>
<dbReference type="EMBL" id="FNZI01000002">
    <property type="protein sequence ID" value="SEJ19698.1"/>
    <property type="molecule type" value="Genomic_DNA"/>
</dbReference>
<gene>
    <name evidence="1" type="ORF">SAMN05421637_1117</name>
</gene>
<evidence type="ECO:0000313" key="2">
    <source>
        <dbReference type="Proteomes" id="UP000183315"/>
    </source>
</evidence>